<dbReference type="PROSITE" id="PS50112">
    <property type="entry name" value="PAS"/>
    <property type="match status" value="1"/>
</dbReference>
<dbReference type="Gene3D" id="3.30.450.20">
    <property type="entry name" value="PAS domain"/>
    <property type="match status" value="2"/>
</dbReference>
<evidence type="ECO:0000259" key="4">
    <source>
        <dbReference type="PROSITE" id="PS50112"/>
    </source>
</evidence>
<feature type="domain" description="PAC" evidence="5">
    <location>
        <begin position="316"/>
        <end position="368"/>
    </location>
</feature>
<dbReference type="RefSeq" id="WP_133230409.1">
    <property type="nucleotide sequence ID" value="NZ_SOZE01000001.1"/>
</dbReference>
<name>A0A4Y8SQP7_9SPHI</name>
<dbReference type="SUPFAM" id="SSF47384">
    <property type="entry name" value="Homodimeric domain of signal transducing histidine kinase"/>
    <property type="match status" value="1"/>
</dbReference>
<accession>A0A4Y8SQP7</accession>
<dbReference type="Pfam" id="PF13426">
    <property type="entry name" value="PAS_9"/>
    <property type="match status" value="2"/>
</dbReference>
<evidence type="ECO:0000313" key="7">
    <source>
        <dbReference type="Proteomes" id="UP000297540"/>
    </source>
</evidence>
<dbReference type="GO" id="GO:0000155">
    <property type="term" value="F:phosphorelay sensor kinase activity"/>
    <property type="evidence" value="ECO:0007669"/>
    <property type="project" value="InterPro"/>
</dbReference>
<dbReference type="SUPFAM" id="SSF55781">
    <property type="entry name" value="GAF domain-like"/>
    <property type="match status" value="1"/>
</dbReference>
<dbReference type="Pfam" id="PF01590">
    <property type="entry name" value="GAF"/>
    <property type="match status" value="1"/>
</dbReference>
<dbReference type="InterPro" id="IPR000014">
    <property type="entry name" value="PAS"/>
</dbReference>
<dbReference type="Proteomes" id="UP000297540">
    <property type="component" value="Unassembled WGS sequence"/>
</dbReference>
<feature type="coiled-coil region" evidence="3">
    <location>
        <begin position="152"/>
        <end position="179"/>
    </location>
</feature>
<dbReference type="PANTHER" id="PTHR43102">
    <property type="entry name" value="SLR1143 PROTEIN"/>
    <property type="match status" value="1"/>
</dbReference>
<dbReference type="SUPFAM" id="SSF55785">
    <property type="entry name" value="PYP-like sensor domain (PAS domain)"/>
    <property type="match status" value="2"/>
</dbReference>
<gene>
    <name evidence="6" type="ORF">E2R66_00780</name>
</gene>
<comment type="catalytic activity">
    <reaction evidence="1">
        <text>ATP + protein L-histidine = ADP + protein N-phospho-L-histidine.</text>
        <dbReference type="EC" id="2.7.13.3"/>
    </reaction>
</comment>
<sequence length="494" mass="56437">MINSENKRIEEVNQFLPLDFTSNSEFQTLVDLAAKLCETPVAILTLLGEHHNYLKVRSGVEFEVMPRETSFCQYAVEQEGVFIIPDATEDARFDNNPLVHDDPKVRFYAGAPLITSNGSKLGTLCLFDLKPNNLTDLQQDVLRLLSKQAITFMELELGREELKREIVEKDERNQSLIKIASLQSHQIRQPLTSIMGLVNLVKDGHYEVDDEWLKLFSSATENFDSIIQTIVAETFAEKDLKSIRFYKMVEEIDDCAILLLDKEGHIENWNKGAKKIKGYKAREVIGKHFSIFYTDYDQENNRPQRLIDEAEKNGVARDEGWRVRKNGEPFWGSIAITAIYDNDKNVIGFTKFTRDLTDITDIRESLSASAELNKYLIEQTNKVARVGGWELDLIKNELTWTSTTKKIHGVDQDYVPDLGNAINFYKEGYSRNKISEAVTLAIVEGQPWDIELQLINSQGKELWVRTTGKSNFKDGNCTKVYGTFQDIDAIKLPK</sequence>
<dbReference type="InterPro" id="IPR000700">
    <property type="entry name" value="PAS-assoc_C"/>
</dbReference>
<organism evidence="6 7">
    <name type="scientific">Mucilaginibacter psychrotolerans</name>
    <dbReference type="NCBI Taxonomy" id="1524096"/>
    <lineage>
        <taxon>Bacteria</taxon>
        <taxon>Pseudomonadati</taxon>
        <taxon>Bacteroidota</taxon>
        <taxon>Sphingobacteriia</taxon>
        <taxon>Sphingobacteriales</taxon>
        <taxon>Sphingobacteriaceae</taxon>
        <taxon>Mucilaginibacter</taxon>
    </lineage>
</organism>
<proteinExistence type="predicted"/>
<evidence type="ECO:0000259" key="5">
    <source>
        <dbReference type="PROSITE" id="PS50113"/>
    </source>
</evidence>
<dbReference type="SMART" id="SM00065">
    <property type="entry name" value="GAF"/>
    <property type="match status" value="1"/>
</dbReference>
<dbReference type="NCBIfam" id="TIGR00229">
    <property type="entry name" value="sensory_box"/>
    <property type="match status" value="1"/>
</dbReference>
<protein>
    <recommendedName>
        <fullName evidence="2">histidine kinase</fullName>
        <ecNumber evidence="2">2.7.13.3</ecNumber>
    </recommendedName>
</protein>
<dbReference type="Gene3D" id="3.30.450.40">
    <property type="match status" value="1"/>
</dbReference>
<dbReference type="EMBL" id="SOZE01000001">
    <property type="protein sequence ID" value="TFF40744.1"/>
    <property type="molecule type" value="Genomic_DNA"/>
</dbReference>
<evidence type="ECO:0000256" key="1">
    <source>
        <dbReference type="ARBA" id="ARBA00000085"/>
    </source>
</evidence>
<reference evidence="6 7" key="1">
    <citation type="journal article" date="2017" name="Int. J. Syst. Evol. Microbiol.">
        <title>Mucilaginibacterpsychrotolerans sp. nov., isolated from peatlands.</title>
        <authorList>
            <person name="Deng Y."/>
            <person name="Shen L."/>
            <person name="Xu B."/>
            <person name="Liu Y."/>
            <person name="Gu Z."/>
            <person name="Liu H."/>
            <person name="Zhou Y."/>
        </authorList>
    </citation>
    <scope>NUCLEOTIDE SEQUENCE [LARGE SCALE GENOMIC DNA]</scope>
    <source>
        <strain evidence="6 7">NH7-4</strain>
    </source>
</reference>
<dbReference type="CDD" id="cd00082">
    <property type="entry name" value="HisKA"/>
    <property type="match status" value="1"/>
</dbReference>
<dbReference type="OrthoDB" id="741455at2"/>
<dbReference type="InterPro" id="IPR003018">
    <property type="entry name" value="GAF"/>
</dbReference>
<keyword evidence="3" id="KW-0175">Coiled coil</keyword>
<dbReference type="EC" id="2.7.13.3" evidence="2"/>
<evidence type="ECO:0000256" key="3">
    <source>
        <dbReference type="SAM" id="Coils"/>
    </source>
</evidence>
<evidence type="ECO:0000256" key="2">
    <source>
        <dbReference type="ARBA" id="ARBA00012438"/>
    </source>
</evidence>
<dbReference type="InterPro" id="IPR003661">
    <property type="entry name" value="HisK_dim/P_dom"/>
</dbReference>
<keyword evidence="7" id="KW-1185">Reference proteome</keyword>
<dbReference type="InterPro" id="IPR035965">
    <property type="entry name" value="PAS-like_dom_sf"/>
</dbReference>
<dbReference type="InterPro" id="IPR036097">
    <property type="entry name" value="HisK_dim/P_sf"/>
</dbReference>
<dbReference type="PROSITE" id="PS50113">
    <property type="entry name" value="PAC"/>
    <property type="match status" value="1"/>
</dbReference>
<evidence type="ECO:0000313" key="6">
    <source>
        <dbReference type="EMBL" id="TFF40744.1"/>
    </source>
</evidence>
<dbReference type="CDD" id="cd00130">
    <property type="entry name" value="PAS"/>
    <property type="match status" value="1"/>
</dbReference>
<dbReference type="InterPro" id="IPR029016">
    <property type="entry name" value="GAF-like_dom_sf"/>
</dbReference>
<dbReference type="AlphaFoldDB" id="A0A4Y8SQP7"/>
<dbReference type="PANTHER" id="PTHR43102:SF2">
    <property type="entry name" value="GAF DOMAIN-CONTAINING PROTEIN"/>
    <property type="match status" value="1"/>
</dbReference>
<comment type="caution">
    <text evidence="6">The sequence shown here is derived from an EMBL/GenBank/DDBJ whole genome shotgun (WGS) entry which is preliminary data.</text>
</comment>
<feature type="domain" description="PAS" evidence="4">
    <location>
        <begin position="257"/>
        <end position="314"/>
    </location>
</feature>